<evidence type="ECO:0000256" key="4">
    <source>
        <dbReference type="ARBA" id="ARBA00023315"/>
    </source>
</evidence>
<protein>
    <submittedName>
        <fullName evidence="5">CatB-related O-acetyltransferase</fullName>
        <ecNumber evidence="5">2.3.1.-</ecNumber>
    </submittedName>
</protein>
<dbReference type="Pfam" id="PF00132">
    <property type="entry name" value="Hexapep"/>
    <property type="match status" value="1"/>
</dbReference>
<reference evidence="5 6" key="1">
    <citation type="submission" date="2024-10" db="EMBL/GenBank/DDBJ databases">
        <authorList>
            <person name="Yang X.-N."/>
        </authorList>
    </citation>
    <scope>NUCLEOTIDE SEQUENCE [LARGE SCALE GENOMIC DNA]</scope>
    <source>
        <strain evidence="5 6">CAU 1059</strain>
    </source>
</reference>
<sequence>MKTYIPKKTFIEADAVLEAPVRFFGACRVREKCSIGRFTFINDRTTLFPGTSVGRYCSIGKGCEIGAPTHPDDWLTSSPVAFAIERHFPNERDLFAQQPFEQYRPVVIGSDVWIGSLAIVFGGVSIGHGAIIGGGAVVTEDVPPYAVVVGAPARLHRYRFDEATVARLLAAEWWTRDPEEIGALDFRDVEGALNRLEAAR</sequence>
<proteinExistence type="inferred from homology"/>
<dbReference type="InterPro" id="IPR011004">
    <property type="entry name" value="Trimer_LpxA-like_sf"/>
</dbReference>
<dbReference type="InterPro" id="IPR018357">
    <property type="entry name" value="Hexapep_transf_CS"/>
</dbReference>
<accession>A0ABW7I610</accession>
<dbReference type="Proteomes" id="UP001607157">
    <property type="component" value="Unassembled WGS sequence"/>
</dbReference>
<evidence type="ECO:0000256" key="3">
    <source>
        <dbReference type="ARBA" id="ARBA00022737"/>
    </source>
</evidence>
<keyword evidence="6" id="KW-1185">Reference proteome</keyword>
<dbReference type="InterPro" id="IPR001451">
    <property type="entry name" value="Hexapep"/>
</dbReference>
<evidence type="ECO:0000256" key="2">
    <source>
        <dbReference type="ARBA" id="ARBA00022679"/>
    </source>
</evidence>
<dbReference type="RefSeq" id="WP_377172770.1">
    <property type="nucleotide sequence ID" value="NZ_JBHTJC010000005.1"/>
</dbReference>
<dbReference type="SUPFAM" id="SSF51161">
    <property type="entry name" value="Trimeric LpxA-like enzymes"/>
    <property type="match status" value="1"/>
</dbReference>
<dbReference type="EMBL" id="JBIHMM010000001">
    <property type="protein sequence ID" value="MFH0253607.1"/>
    <property type="molecule type" value="Genomic_DNA"/>
</dbReference>
<evidence type="ECO:0000313" key="5">
    <source>
        <dbReference type="EMBL" id="MFH0253607.1"/>
    </source>
</evidence>
<dbReference type="GO" id="GO:0016746">
    <property type="term" value="F:acyltransferase activity"/>
    <property type="evidence" value="ECO:0007669"/>
    <property type="project" value="UniProtKB-KW"/>
</dbReference>
<comment type="similarity">
    <text evidence="1">Belongs to the transferase hexapeptide repeat family.</text>
</comment>
<keyword evidence="2 5" id="KW-0808">Transferase</keyword>
<dbReference type="PANTHER" id="PTHR43300">
    <property type="entry name" value="ACETYLTRANSFERASE"/>
    <property type="match status" value="1"/>
</dbReference>
<dbReference type="CDD" id="cd03349">
    <property type="entry name" value="LbH_XAT"/>
    <property type="match status" value="1"/>
</dbReference>
<keyword evidence="3" id="KW-0677">Repeat</keyword>
<evidence type="ECO:0000256" key="1">
    <source>
        <dbReference type="ARBA" id="ARBA00007274"/>
    </source>
</evidence>
<dbReference type="PROSITE" id="PS00101">
    <property type="entry name" value="HEXAPEP_TRANSFERASES"/>
    <property type="match status" value="1"/>
</dbReference>
<evidence type="ECO:0000313" key="6">
    <source>
        <dbReference type="Proteomes" id="UP001607157"/>
    </source>
</evidence>
<dbReference type="EC" id="2.3.1.-" evidence="5"/>
<name>A0ABW7I610_9RHOB</name>
<organism evidence="5 6">
    <name type="scientific">Roseovarius aquimarinus</name>
    <dbReference type="NCBI Taxonomy" id="1229156"/>
    <lineage>
        <taxon>Bacteria</taxon>
        <taxon>Pseudomonadati</taxon>
        <taxon>Pseudomonadota</taxon>
        <taxon>Alphaproteobacteria</taxon>
        <taxon>Rhodobacterales</taxon>
        <taxon>Roseobacteraceae</taxon>
        <taxon>Roseovarius</taxon>
    </lineage>
</organism>
<dbReference type="InterPro" id="IPR050179">
    <property type="entry name" value="Trans_hexapeptide_repeat"/>
</dbReference>
<dbReference type="Gene3D" id="2.160.10.10">
    <property type="entry name" value="Hexapeptide repeat proteins"/>
    <property type="match status" value="1"/>
</dbReference>
<gene>
    <name evidence="5" type="ORF">ACGRVM_06870</name>
</gene>
<comment type="caution">
    <text evidence="5">The sequence shown here is derived from an EMBL/GenBank/DDBJ whole genome shotgun (WGS) entry which is preliminary data.</text>
</comment>
<keyword evidence="4 5" id="KW-0012">Acyltransferase</keyword>